<dbReference type="PANTHER" id="PTHR43201:SF5">
    <property type="entry name" value="MEDIUM-CHAIN ACYL-COA LIGASE ACSF2, MITOCHONDRIAL"/>
    <property type="match status" value="1"/>
</dbReference>
<evidence type="ECO:0000259" key="6">
    <source>
        <dbReference type="Pfam" id="PF13193"/>
    </source>
</evidence>
<dbReference type="Pfam" id="PF13193">
    <property type="entry name" value="AMP-binding_C"/>
    <property type="match status" value="1"/>
</dbReference>
<reference evidence="7 8" key="1">
    <citation type="submission" date="2021-06" db="EMBL/GenBank/DDBJ databases">
        <authorList>
            <person name="Lee D.H."/>
        </authorList>
    </citation>
    <scope>NUCLEOTIDE SEQUENCE [LARGE SCALE GENOMIC DNA]</scope>
    <source>
        <strain evidence="7 8">MMS21-HV4-11</strain>
    </source>
</reference>
<dbReference type="GO" id="GO:0016874">
    <property type="term" value="F:ligase activity"/>
    <property type="evidence" value="ECO:0007669"/>
    <property type="project" value="UniProtKB-KW"/>
</dbReference>
<name>A0ABS6IS13_9HYPH</name>
<accession>A0ABS6IS13</accession>
<protein>
    <submittedName>
        <fullName evidence="7">Acyl--CoA ligase</fullName>
    </submittedName>
</protein>
<comment type="caution">
    <text evidence="7">The sequence shown here is derived from an EMBL/GenBank/DDBJ whole genome shotgun (WGS) entry which is preliminary data.</text>
</comment>
<evidence type="ECO:0000259" key="5">
    <source>
        <dbReference type="Pfam" id="PF00501"/>
    </source>
</evidence>
<dbReference type="PANTHER" id="PTHR43201">
    <property type="entry name" value="ACYL-COA SYNTHETASE"/>
    <property type="match status" value="1"/>
</dbReference>
<keyword evidence="2 7" id="KW-0436">Ligase</keyword>
<evidence type="ECO:0000313" key="7">
    <source>
        <dbReference type="EMBL" id="MBU8877358.1"/>
    </source>
</evidence>
<keyword evidence="3" id="KW-0547">Nucleotide-binding</keyword>
<dbReference type="InterPro" id="IPR045310">
    <property type="entry name" value="Pcs60-like"/>
</dbReference>
<feature type="domain" description="AMP-binding enzyme C-terminal" evidence="6">
    <location>
        <begin position="418"/>
        <end position="493"/>
    </location>
</feature>
<organism evidence="7 8">
    <name type="scientific">Reyranella humidisoli</name>
    <dbReference type="NCBI Taxonomy" id="2849149"/>
    <lineage>
        <taxon>Bacteria</taxon>
        <taxon>Pseudomonadati</taxon>
        <taxon>Pseudomonadota</taxon>
        <taxon>Alphaproteobacteria</taxon>
        <taxon>Hyphomicrobiales</taxon>
        <taxon>Reyranellaceae</taxon>
        <taxon>Reyranella</taxon>
    </lineage>
</organism>
<dbReference type="RefSeq" id="WP_216967190.1">
    <property type="nucleotide sequence ID" value="NZ_JAHOPB010000005.1"/>
</dbReference>
<keyword evidence="8" id="KW-1185">Reference proteome</keyword>
<evidence type="ECO:0000256" key="3">
    <source>
        <dbReference type="ARBA" id="ARBA00022741"/>
    </source>
</evidence>
<keyword evidence="4" id="KW-0067">ATP-binding</keyword>
<dbReference type="Proteomes" id="UP000727907">
    <property type="component" value="Unassembled WGS sequence"/>
</dbReference>
<dbReference type="InterPro" id="IPR000873">
    <property type="entry name" value="AMP-dep_synth/lig_dom"/>
</dbReference>
<evidence type="ECO:0000256" key="4">
    <source>
        <dbReference type="ARBA" id="ARBA00022840"/>
    </source>
</evidence>
<evidence type="ECO:0000256" key="2">
    <source>
        <dbReference type="ARBA" id="ARBA00022598"/>
    </source>
</evidence>
<evidence type="ECO:0000256" key="1">
    <source>
        <dbReference type="ARBA" id="ARBA00006432"/>
    </source>
</evidence>
<dbReference type="CDD" id="cd05926">
    <property type="entry name" value="FACL_fum10p_like"/>
    <property type="match status" value="1"/>
</dbReference>
<sequence length="510" mass="53756">MIKTVYDVTSAGKPDAPAIGAPGRPWLTYAGLKKLTDDTLATLNGVGIGRGDRVAMVAPNGPEMASSFIAVASGTSSAPLNPAYRADEFEFYLDDLKPKAVIVQKGMDSPVRAMAEKVGVPIIELIPAEDGPAGSFTLDVSALKPAKAASPGISVDGEIALVLHTSGTTARPKIVPLSTANLAASARHIAESLALTPADRCMNIMPLFHIHGLIAATLSSIGAGAAVSCTPGFNALRFFAQLEEVKPTWYTAVPTMHQAILTRLRSHADAAKAAKLRFIRSSSASLPPQVMLELEAAFDCPVIEAYGMTEASHQMASNALPPGKRKPGAVGLPAGPKIAIMDEAGHFLPQGTIGEVVIQGPNVTAGYDNNPDANLKAFAEGWFRTGDQGRFDEDGYLFLTGRLKEIINRGGEKISPIEVDTILMDHPAVEQCVTFAIPHPMLGEDVGAVVVLRQGLEATERELRDFVARHAADFKVPRKVVFVTEIPKGATGKLQRIGLAAKLGLGEAKA</sequence>
<comment type="similarity">
    <text evidence="1">Belongs to the ATP-dependent AMP-binding enzyme family.</text>
</comment>
<dbReference type="EMBL" id="JAHOPB010000005">
    <property type="protein sequence ID" value="MBU8877358.1"/>
    <property type="molecule type" value="Genomic_DNA"/>
</dbReference>
<feature type="domain" description="AMP-dependent synthetase/ligase" evidence="5">
    <location>
        <begin position="10"/>
        <end position="367"/>
    </location>
</feature>
<dbReference type="InterPro" id="IPR025110">
    <property type="entry name" value="AMP-bd_C"/>
</dbReference>
<gene>
    <name evidence="7" type="ORF">KQ910_26565</name>
</gene>
<proteinExistence type="inferred from homology"/>
<dbReference type="Pfam" id="PF00501">
    <property type="entry name" value="AMP-binding"/>
    <property type="match status" value="1"/>
</dbReference>
<evidence type="ECO:0000313" key="8">
    <source>
        <dbReference type="Proteomes" id="UP000727907"/>
    </source>
</evidence>